<dbReference type="InterPro" id="IPR005202">
    <property type="entry name" value="TF_GRAS"/>
</dbReference>
<organism evidence="4 5">
    <name type="scientific">Rubroshorea leprosula</name>
    <dbReference type="NCBI Taxonomy" id="152421"/>
    <lineage>
        <taxon>Eukaryota</taxon>
        <taxon>Viridiplantae</taxon>
        <taxon>Streptophyta</taxon>
        <taxon>Embryophyta</taxon>
        <taxon>Tracheophyta</taxon>
        <taxon>Spermatophyta</taxon>
        <taxon>Magnoliopsida</taxon>
        <taxon>eudicotyledons</taxon>
        <taxon>Gunneridae</taxon>
        <taxon>Pentapetalae</taxon>
        <taxon>rosids</taxon>
        <taxon>malvids</taxon>
        <taxon>Malvales</taxon>
        <taxon>Dipterocarpaceae</taxon>
        <taxon>Rubroshorea</taxon>
    </lineage>
</organism>
<evidence type="ECO:0000256" key="2">
    <source>
        <dbReference type="ARBA" id="ARBA00023163"/>
    </source>
</evidence>
<protein>
    <submittedName>
        <fullName evidence="4">Uncharacterized protein</fullName>
    </submittedName>
</protein>
<dbReference type="AlphaFoldDB" id="A0AAV5M5E2"/>
<dbReference type="PANTHER" id="PTHR31636">
    <property type="entry name" value="OSJNBA0084A10.13 PROTEIN-RELATED"/>
    <property type="match status" value="1"/>
</dbReference>
<evidence type="ECO:0000256" key="1">
    <source>
        <dbReference type="ARBA" id="ARBA00023015"/>
    </source>
</evidence>
<gene>
    <name evidence="4" type="ORF">SLEP1_g52163</name>
</gene>
<accession>A0AAV5M5E2</accession>
<dbReference type="PROSITE" id="PS50985">
    <property type="entry name" value="GRAS"/>
    <property type="match status" value="1"/>
</dbReference>
<proteinExistence type="inferred from homology"/>
<evidence type="ECO:0000256" key="3">
    <source>
        <dbReference type="PROSITE-ProRule" id="PRU01191"/>
    </source>
</evidence>
<keyword evidence="1" id="KW-0805">Transcription regulation</keyword>
<comment type="similarity">
    <text evidence="3">Belongs to the GRAS family.</text>
</comment>
<comment type="caution">
    <text evidence="4">The sequence shown here is derived from an EMBL/GenBank/DDBJ whole genome shotgun (WGS) entry which is preliminary data.</text>
</comment>
<reference evidence="4 5" key="1">
    <citation type="journal article" date="2021" name="Commun. Biol.">
        <title>The genome of Shorea leprosula (Dipterocarpaceae) highlights the ecological relevance of drought in aseasonal tropical rainforests.</title>
        <authorList>
            <person name="Ng K.K.S."/>
            <person name="Kobayashi M.J."/>
            <person name="Fawcett J.A."/>
            <person name="Hatakeyama M."/>
            <person name="Paape T."/>
            <person name="Ng C.H."/>
            <person name="Ang C.C."/>
            <person name="Tnah L.H."/>
            <person name="Lee C.T."/>
            <person name="Nishiyama T."/>
            <person name="Sese J."/>
            <person name="O'Brien M.J."/>
            <person name="Copetti D."/>
            <person name="Mohd Noor M.I."/>
            <person name="Ong R.C."/>
            <person name="Putra M."/>
            <person name="Sireger I.Z."/>
            <person name="Indrioko S."/>
            <person name="Kosugi Y."/>
            <person name="Izuno A."/>
            <person name="Isagi Y."/>
            <person name="Lee S.L."/>
            <person name="Shimizu K.K."/>
        </authorList>
    </citation>
    <scope>NUCLEOTIDE SEQUENCE [LARGE SCALE GENOMIC DNA]</scope>
    <source>
        <strain evidence="4">214</strain>
    </source>
</reference>
<evidence type="ECO:0000313" key="4">
    <source>
        <dbReference type="EMBL" id="GKV45034.1"/>
    </source>
</evidence>
<evidence type="ECO:0000313" key="5">
    <source>
        <dbReference type="Proteomes" id="UP001054252"/>
    </source>
</evidence>
<comment type="caution">
    <text evidence="3">Lacks conserved residue(s) required for the propagation of feature annotation.</text>
</comment>
<keyword evidence="5" id="KW-1185">Reference proteome</keyword>
<dbReference type="Proteomes" id="UP001054252">
    <property type="component" value="Unassembled WGS sequence"/>
</dbReference>
<keyword evidence="2" id="KW-0804">Transcription</keyword>
<sequence>MDEAQRLSTVDIIRIARAHFTRFSFHDSVDISMLNSFFSSPGSGLSEKEIKDVELAVLLLASAEKFSDQHFDQASRILNLCDFLSPNNGSSVQRMVYYFGKALREKIDRETGATKSKIRESKTAEQLLSDEMTHMKDINEDMFEIEDGQVVTVYSWVFLRHIVGQPDSLESLIGVLKNLNPCVMVVTECESDPIRIAYESTYFGRDIQNIVVTDDDNRQPVLPNDLMFSFFLVSAWKFKEHKAPRPSCSGKGKSVRK</sequence>
<feature type="region of interest" description="SAW" evidence="3">
    <location>
        <begin position="212"/>
        <end position="257"/>
    </location>
</feature>
<dbReference type="EMBL" id="BPVZ01000189">
    <property type="protein sequence ID" value="GKV45034.1"/>
    <property type="molecule type" value="Genomic_DNA"/>
</dbReference>
<name>A0AAV5M5E2_9ROSI</name>